<feature type="compositionally biased region" description="Low complexity" evidence="1">
    <location>
        <begin position="92"/>
        <end position="114"/>
    </location>
</feature>
<feature type="region of interest" description="Disordered" evidence="1">
    <location>
        <begin position="82"/>
        <end position="114"/>
    </location>
</feature>
<name>A0A1X6PF82_PORUM</name>
<sequence length="573" mass="61155">MRPKLGAVGRASWSDAIRPKGHARASQTSPEHVQRRKCLPLAFAALPRIHSGFPSPCPHVPSHFHIPFFLSTLFYRSTMASGRRKVRPRLNSTDSGSDDAAPPPRAASARRGGRTAAAAAAASVMPAAATPIDHKATARALMDMMRPELAAMLAPSVTASTAGGATAAMGSASEEAVKNHIDATMPGLVRASVKAEIQVLLASLPSLVDVKSAAAVWLSHTLKPILSDLLLQRGVKRMSTQELRTAVNSVFTTAKIRGVHAASLTRRILGLLNDPSASGDFITFNFPPVHKVADYWTVIHFNKVVYFVYHTLLVENGALPVDKQPHIIRGRNKFNPTSINRVDDAALSVTRNTINDGRSTTRGIFFAKLAASFEEGSTCEQLFPDAAMPEPSEAAGHQYFAYEMTLLVSDNGEIPAGCGAAGAVADPSDGAGAGGAADGSDADVRLLPAGLHRVKRTGCLVNLAKLMLQALVRSAHIFDERVLFAVACSLRLVITSDDKSWMTLSRSQVENARGPCCWATMLPRLSRRVEMRVEIHTMSPEEREALVADEGGLADDLAAATAANDGGDNPDWF</sequence>
<reference evidence="2 3" key="1">
    <citation type="submission" date="2017-03" db="EMBL/GenBank/DDBJ databases">
        <title>WGS assembly of Porphyra umbilicalis.</title>
        <authorList>
            <person name="Brawley S.H."/>
            <person name="Blouin N.A."/>
            <person name="Ficko-Blean E."/>
            <person name="Wheeler G.L."/>
            <person name="Lohr M."/>
            <person name="Goodson H.V."/>
            <person name="Jenkins J.W."/>
            <person name="Blaby-Haas C.E."/>
            <person name="Helliwell K.E."/>
            <person name="Chan C."/>
            <person name="Marriage T."/>
            <person name="Bhattacharya D."/>
            <person name="Klein A.S."/>
            <person name="Badis Y."/>
            <person name="Brodie J."/>
            <person name="Cao Y."/>
            <person name="Collen J."/>
            <person name="Dittami S.M."/>
            <person name="Gachon C.M."/>
            <person name="Green B.R."/>
            <person name="Karpowicz S."/>
            <person name="Kim J.W."/>
            <person name="Kudahl U."/>
            <person name="Lin S."/>
            <person name="Michel G."/>
            <person name="Mittag M."/>
            <person name="Olson B.J."/>
            <person name="Pangilinan J."/>
            <person name="Peng Y."/>
            <person name="Qiu H."/>
            <person name="Shu S."/>
            <person name="Singer J.T."/>
            <person name="Smith A.G."/>
            <person name="Sprecher B.N."/>
            <person name="Wagner V."/>
            <person name="Wang W."/>
            <person name="Wang Z.-Y."/>
            <person name="Yan J."/>
            <person name="Yarish C."/>
            <person name="Zoeuner-Riek S."/>
            <person name="Zhuang Y."/>
            <person name="Zou Y."/>
            <person name="Lindquist E.A."/>
            <person name="Grimwood J."/>
            <person name="Barry K."/>
            <person name="Rokhsar D.S."/>
            <person name="Schmutz J."/>
            <person name="Stiller J.W."/>
            <person name="Grossman A.R."/>
            <person name="Prochnik S.E."/>
        </authorList>
    </citation>
    <scope>NUCLEOTIDE SEQUENCE [LARGE SCALE GENOMIC DNA]</scope>
    <source>
        <strain evidence="2">4086291</strain>
    </source>
</reference>
<gene>
    <name evidence="2" type="ORF">BU14_0077s0016</name>
</gene>
<organism evidence="2 3">
    <name type="scientific">Porphyra umbilicalis</name>
    <name type="common">Purple laver</name>
    <name type="synonym">Red alga</name>
    <dbReference type="NCBI Taxonomy" id="2786"/>
    <lineage>
        <taxon>Eukaryota</taxon>
        <taxon>Rhodophyta</taxon>
        <taxon>Bangiophyceae</taxon>
        <taxon>Bangiales</taxon>
        <taxon>Bangiaceae</taxon>
        <taxon>Porphyra</taxon>
    </lineage>
</organism>
<keyword evidence="3" id="KW-1185">Reference proteome</keyword>
<proteinExistence type="predicted"/>
<evidence type="ECO:0000256" key="1">
    <source>
        <dbReference type="SAM" id="MobiDB-lite"/>
    </source>
</evidence>
<evidence type="ECO:0000313" key="3">
    <source>
        <dbReference type="Proteomes" id="UP000218209"/>
    </source>
</evidence>
<accession>A0A1X6PF82</accession>
<evidence type="ECO:0000313" key="2">
    <source>
        <dbReference type="EMBL" id="OSX79396.1"/>
    </source>
</evidence>
<dbReference type="EMBL" id="KV918791">
    <property type="protein sequence ID" value="OSX79396.1"/>
    <property type="molecule type" value="Genomic_DNA"/>
</dbReference>
<dbReference type="AlphaFoldDB" id="A0A1X6PF82"/>
<dbReference type="Proteomes" id="UP000218209">
    <property type="component" value="Unassembled WGS sequence"/>
</dbReference>
<feature type="region of interest" description="Disordered" evidence="1">
    <location>
        <begin position="1"/>
        <end position="33"/>
    </location>
</feature>
<protein>
    <submittedName>
        <fullName evidence="2">Uncharacterized protein</fullName>
    </submittedName>
</protein>